<keyword evidence="3" id="KW-1185">Reference proteome</keyword>
<dbReference type="PANTHER" id="PTHR47350:SF4">
    <property type="entry name" value="PROTEIN IWS1 HOMOLOG 1"/>
    <property type="match status" value="1"/>
</dbReference>
<sequence length="229" mass="26146">MVDDSEVESCKTKQRCSKIRKEIIDDEIEALFNKKRRTSNNSDVDDQKTTKLANISFLVEEVMATLEVAAEEDADLNRNSQPAVNKLKKVPLLTQFLSKKHLQLEFLDHGVLCLLKKWLEPLPDGSLPNTKPASNKPCGVMTLYTDVDLDLSERQKSPQRSTQHVSRPEPLPMDFVVSPLSKINPDMVRERAKQREQAKVQQRIHKKLQQLKSRRRHAAPSVKAFPICV</sequence>
<proteinExistence type="predicted"/>
<gene>
    <name evidence="2" type="ORF">FRX31_008333</name>
</gene>
<dbReference type="OrthoDB" id="21124at2759"/>
<evidence type="ECO:0000313" key="3">
    <source>
        <dbReference type="Proteomes" id="UP000554482"/>
    </source>
</evidence>
<dbReference type="Proteomes" id="UP000554482">
    <property type="component" value="Unassembled WGS sequence"/>
</dbReference>
<dbReference type="AlphaFoldDB" id="A0A7J6X010"/>
<reference evidence="2 3" key="1">
    <citation type="submission" date="2020-06" db="EMBL/GenBank/DDBJ databases">
        <title>Transcriptomic and genomic resources for Thalictrum thalictroides and T. hernandezii: Facilitating candidate gene discovery in an emerging model plant lineage.</title>
        <authorList>
            <person name="Arias T."/>
            <person name="Riano-Pachon D.M."/>
            <person name="Di Stilio V.S."/>
        </authorList>
    </citation>
    <scope>NUCLEOTIDE SEQUENCE [LARGE SCALE GENOMIC DNA]</scope>
    <source>
        <strain evidence="3">cv. WT478/WT964</strain>
        <tissue evidence="2">Leaves</tissue>
    </source>
</reference>
<evidence type="ECO:0000313" key="2">
    <source>
        <dbReference type="EMBL" id="KAF5202070.1"/>
    </source>
</evidence>
<dbReference type="GO" id="GO:0032784">
    <property type="term" value="P:regulation of DNA-templated transcription elongation"/>
    <property type="evidence" value="ECO:0007669"/>
    <property type="project" value="InterPro"/>
</dbReference>
<evidence type="ECO:0000256" key="1">
    <source>
        <dbReference type="SAM" id="MobiDB-lite"/>
    </source>
</evidence>
<feature type="region of interest" description="Disordered" evidence="1">
    <location>
        <begin position="153"/>
        <end position="172"/>
    </location>
</feature>
<dbReference type="InterPro" id="IPR035441">
    <property type="entry name" value="TFIIS/LEDGF_dom_sf"/>
</dbReference>
<dbReference type="PANTHER" id="PTHR47350">
    <property type="entry name" value="PROTEIN IWS1 HOMOLOG 1"/>
    <property type="match status" value="1"/>
</dbReference>
<dbReference type="EMBL" id="JABWDY010008611">
    <property type="protein sequence ID" value="KAF5202070.1"/>
    <property type="molecule type" value="Genomic_DNA"/>
</dbReference>
<comment type="caution">
    <text evidence="2">The sequence shown here is derived from an EMBL/GenBank/DDBJ whole genome shotgun (WGS) entry which is preliminary data.</text>
</comment>
<organism evidence="2 3">
    <name type="scientific">Thalictrum thalictroides</name>
    <name type="common">Rue-anemone</name>
    <name type="synonym">Anemone thalictroides</name>
    <dbReference type="NCBI Taxonomy" id="46969"/>
    <lineage>
        <taxon>Eukaryota</taxon>
        <taxon>Viridiplantae</taxon>
        <taxon>Streptophyta</taxon>
        <taxon>Embryophyta</taxon>
        <taxon>Tracheophyta</taxon>
        <taxon>Spermatophyta</taxon>
        <taxon>Magnoliopsida</taxon>
        <taxon>Ranunculales</taxon>
        <taxon>Ranunculaceae</taxon>
        <taxon>Thalictroideae</taxon>
        <taxon>Thalictrum</taxon>
    </lineage>
</organism>
<dbReference type="GO" id="GO:0009742">
    <property type="term" value="P:brassinosteroid mediated signaling pathway"/>
    <property type="evidence" value="ECO:0007669"/>
    <property type="project" value="InterPro"/>
</dbReference>
<dbReference type="Gene3D" id="1.20.930.10">
    <property type="entry name" value="Conserved domain common to transcription factors TFIIS, elongin A, CRSP70"/>
    <property type="match status" value="1"/>
</dbReference>
<accession>A0A7J6X010</accession>
<protein>
    <submittedName>
        <fullName evidence="2">Iws1-like protein</fullName>
    </submittedName>
</protein>
<name>A0A7J6X010_THATH</name>
<dbReference type="InterPro" id="IPR044204">
    <property type="entry name" value="IWS1/2"/>
</dbReference>